<gene>
    <name evidence="3" type="ORF">NVS47_08430</name>
</gene>
<dbReference type="InterPro" id="IPR029069">
    <property type="entry name" value="HotDog_dom_sf"/>
</dbReference>
<keyword evidence="1" id="KW-0378">Hydrolase</keyword>
<dbReference type="InterPro" id="IPR003736">
    <property type="entry name" value="PAAI_dom"/>
</dbReference>
<comment type="caution">
    <text evidence="3">The sequence shown here is derived from an EMBL/GenBank/DDBJ whole genome shotgun (WGS) entry which is preliminary data.</text>
</comment>
<dbReference type="NCBIfam" id="TIGR00369">
    <property type="entry name" value="unchar_dom_1"/>
    <property type="match status" value="1"/>
</dbReference>
<dbReference type="Proteomes" id="UP001524944">
    <property type="component" value="Unassembled WGS sequence"/>
</dbReference>
<organism evidence="3 4">
    <name type="scientific">Dehalobacterium formicoaceticum</name>
    <dbReference type="NCBI Taxonomy" id="51515"/>
    <lineage>
        <taxon>Bacteria</taxon>
        <taxon>Bacillati</taxon>
        <taxon>Bacillota</taxon>
        <taxon>Clostridia</taxon>
        <taxon>Eubacteriales</taxon>
        <taxon>Peptococcaceae</taxon>
        <taxon>Dehalobacterium</taxon>
    </lineage>
</organism>
<dbReference type="RefSeq" id="WP_089609194.1">
    <property type="nucleotide sequence ID" value="NZ_CP022121.1"/>
</dbReference>
<dbReference type="InterPro" id="IPR052723">
    <property type="entry name" value="Acyl-CoA_thioesterase_PaaI"/>
</dbReference>
<name>A0ABT1Y3T6_9FIRM</name>
<evidence type="ECO:0000259" key="2">
    <source>
        <dbReference type="Pfam" id="PF03061"/>
    </source>
</evidence>
<feature type="domain" description="Thioesterase" evidence="2">
    <location>
        <begin position="46"/>
        <end position="117"/>
    </location>
</feature>
<dbReference type="Gene3D" id="3.10.129.10">
    <property type="entry name" value="Hotdog Thioesterase"/>
    <property type="match status" value="1"/>
</dbReference>
<accession>A0ABT1Y3T6</accession>
<sequence length="129" mass="14007">MDENNIKNIKNDKFAALVGIKLLQVGDGYALTQMEVSEKHLNGINFVQGGAIFTLADYAFAAAANAKGLMTVGITNNISFIKPPKGKIITAEAREASCSRKLCVYNVDVFDDDKELIAQMSAMGYIKNK</sequence>
<dbReference type="CDD" id="cd03443">
    <property type="entry name" value="PaaI_thioesterase"/>
    <property type="match status" value="1"/>
</dbReference>
<keyword evidence="4" id="KW-1185">Reference proteome</keyword>
<protein>
    <submittedName>
        <fullName evidence="3">PaaI family thioesterase</fullName>
    </submittedName>
</protein>
<dbReference type="PANTHER" id="PTHR42856:SF1">
    <property type="entry name" value="ACYL-COENZYME A THIOESTERASE PAAI"/>
    <property type="match status" value="1"/>
</dbReference>
<evidence type="ECO:0000256" key="1">
    <source>
        <dbReference type="ARBA" id="ARBA00022801"/>
    </source>
</evidence>
<proteinExistence type="predicted"/>
<dbReference type="InterPro" id="IPR006683">
    <property type="entry name" value="Thioestr_dom"/>
</dbReference>
<reference evidence="3 4" key="1">
    <citation type="submission" date="2022-08" db="EMBL/GenBank/DDBJ databases">
        <title>Proteogenomics of the novel Dehalobacterium formicoaceticum strain EZ94 highlights a key role of methyltransferases during anaerobic dichloromethane degradation.</title>
        <authorList>
            <person name="Wasmund K."/>
        </authorList>
    </citation>
    <scope>NUCLEOTIDE SEQUENCE [LARGE SCALE GENOMIC DNA]</scope>
    <source>
        <strain evidence="3 4">EZ94</strain>
    </source>
</reference>
<dbReference type="EMBL" id="JANPWE010000003">
    <property type="protein sequence ID" value="MCR6545535.1"/>
    <property type="molecule type" value="Genomic_DNA"/>
</dbReference>
<evidence type="ECO:0000313" key="3">
    <source>
        <dbReference type="EMBL" id="MCR6545535.1"/>
    </source>
</evidence>
<dbReference type="SUPFAM" id="SSF54637">
    <property type="entry name" value="Thioesterase/thiol ester dehydrase-isomerase"/>
    <property type="match status" value="1"/>
</dbReference>
<evidence type="ECO:0000313" key="4">
    <source>
        <dbReference type="Proteomes" id="UP001524944"/>
    </source>
</evidence>
<dbReference type="Pfam" id="PF03061">
    <property type="entry name" value="4HBT"/>
    <property type="match status" value="1"/>
</dbReference>
<dbReference type="PANTHER" id="PTHR42856">
    <property type="entry name" value="ACYL-COENZYME A THIOESTERASE PAAI"/>
    <property type="match status" value="1"/>
</dbReference>